<sequence length="33" mass="3599">FMRLPLISVALVQGWALGGGAEFTTACDFSFRH</sequence>
<feature type="non-terminal residue" evidence="1">
    <location>
        <position position="1"/>
    </location>
</feature>
<evidence type="ECO:0000313" key="1">
    <source>
        <dbReference type="EMBL" id="PNI87336.1"/>
    </source>
</evidence>
<dbReference type="GO" id="GO:0003824">
    <property type="term" value="F:catalytic activity"/>
    <property type="evidence" value="ECO:0007669"/>
    <property type="project" value="InterPro"/>
</dbReference>
<accession>A0A2J8PTJ2</accession>
<dbReference type="PROSITE" id="PS00166">
    <property type="entry name" value="ENOYL_COA_HYDRATASE"/>
    <property type="match status" value="1"/>
</dbReference>
<dbReference type="Proteomes" id="UP000236370">
    <property type="component" value="Unassembled WGS sequence"/>
</dbReference>
<protein>
    <submittedName>
        <fullName evidence="1">ECHDC1 isoform 21</fullName>
    </submittedName>
</protein>
<reference evidence="1 2" key="1">
    <citation type="submission" date="2017-12" db="EMBL/GenBank/DDBJ databases">
        <title>High-resolution comparative analysis of great ape genomes.</title>
        <authorList>
            <person name="Pollen A."/>
            <person name="Hastie A."/>
            <person name="Hormozdiari F."/>
            <person name="Dougherty M."/>
            <person name="Liu R."/>
            <person name="Chaisson M."/>
            <person name="Hoppe E."/>
            <person name="Hill C."/>
            <person name="Pang A."/>
            <person name="Hillier L."/>
            <person name="Baker C."/>
            <person name="Armstrong J."/>
            <person name="Shendure J."/>
            <person name="Paten B."/>
            <person name="Wilson R."/>
            <person name="Chao H."/>
            <person name="Schneider V."/>
            <person name="Ventura M."/>
            <person name="Kronenberg Z."/>
            <person name="Murali S."/>
            <person name="Gordon D."/>
            <person name="Cantsilieris S."/>
            <person name="Munson K."/>
            <person name="Nelson B."/>
            <person name="Raja A."/>
            <person name="Underwood J."/>
            <person name="Diekhans M."/>
            <person name="Fiddes I."/>
            <person name="Haussler D."/>
            <person name="Eichler E."/>
        </authorList>
    </citation>
    <scope>NUCLEOTIDE SEQUENCE [LARGE SCALE GENOMIC DNA]</scope>
    <source>
        <strain evidence="1">Yerkes chimp pedigree #C0471</strain>
    </source>
</reference>
<dbReference type="InterPro" id="IPR029045">
    <property type="entry name" value="ClpP/crotonase-like_dom_sf"/>
</dbReference>
<dbReference type="AlphaFoldDB" id="A0A2J8PTJ2"/>
<name>A0A2J8PTJ2_PANTR</name>
<dbReference type="Gene3D" id="3.90.226.10">
    <property type="entry name" value="2-enoyl-CoA Hydratase, Chain A, domain 1"/>
    <property type="match status" value="1"/>
</dbReference>
<evidence type="ECO:0000313" key="2">
    <source>
        <dbReference type="Proteomes" id="UP000236370"/>
    </source>
</evidence>
<dbReference type="SUPFAM" id="SSF52096">
    <property type="entry name" value="ClpP/crotonase"/>
    <property type="match status" value="1"/>
</dbReference>
<organism evidence="1 2">
    <name type="scientific">Pan troglodytes</name>
    <name type="common">Chimpanzee</name>
    <dbReference type="NCBI Taxonomy" id="9598"/>
    <lineage>
        <taxon>Eukaryota</taxon>
        <taxon>Metazoa</taxon>
        <taxon>Chordata</taxon>
        <taxon>Craniata</taxon>
        <taxon>Vertebrata</taxon>
        <taxon>Euteleostomi</taxon>
        <taxon>Mammalia</taxon>
        <taxon>Eutheria</taxon>
        <taxon>Euarchontoglires</taxon>
        <taxon>Primates</taxon>
        <taxon>Haplorrhini</taxon>
        <taxon>Catarrhini</taxon>
        <taxon>Hominidae</taxon>
        <taxon>Pan</taxon>
    </lineage>
</organism>
<dbReference type="InterPro" id="IPR018376">
    <property type="entry name" value="Enoyl-CoA_hyd/isom_CS"/>
</dbReference>
<comment type="caution">
    <text evidence="1">The sequence shown here is derived from an EMBL/GenBank/DDBJ whole genome shotgun (WGS) entry which is preliminary data.</text>
</comment>
<dbReference type="EMBL" id="NBAG03000210">
    <property type="protein sequence ID" value="PNI87336.1"/>
    <property type="molecule type" value="Genomic_DNA"/>
</dbReference>
<gene>
    <name evidence="1" type="ORF">CK820_G0000344</name>
</gene>
<proteinExistence type="predicted"/>